<sequence length="794" mass="85399">MAPAAEASASRPLEGVVVLDLLDGTVKALSRPYADLGARVIRVRPLGGERAAGDRREAIIHAVADAGKELVTLPHEPGERSAQWREMLEQAELVLVPYPRPTELDFPNEAVPERCVLMTVSMFGTGNAYADWQATDPVLHALSSELSRSGVAGREPLLPPGRLAFDCAMTQAAYVGMAAIYAAQLTGRGDRIDFSMLDGAVQALDPGFGLAGSATLGRSAKLLPPGRPVPGMLYPIFPCADGQVRVCLLAPRQWQNMFRWLGSPAQFASADFNSLEVRQQSGALTQAMAEFFRDRRKADLEQEGAEHGVPIAGVLSLAECLATDHVTARGVIGEVELPDGHKVRMPRGVIGIDRHVHSAAPTRHVPFSRPDGATPAQPLVGLKVIDLGVIVVGGEQSRLLADLGADVIKVESASFPDGTRHSYLPTGLSVGFAAGHRNKRSLGLDLRHPEGKALFLRLADEADVILSNFKPGTMESLGFDYAAINALNPGVVMVDSSAFGADGPWAGRMGYGPLVRAASGLTRKWCYPDDAEAFSDSVTIYPDHAAARYGAIATLALLARRLRTGRGGTASISQMEVMLDHFAPEIVGLANGVDDWDAPSDAPWGVFPASGDDEWCVVTVRGNRDWQALSRVLCRDDWATLPQYADRYGRLLNRAAIECDLTEWIGRQGSDAAMRRLQAGGVPAARMLRIADLPEFGYFRERGLFRAEQHPHLAEEVLAERFHAPSSNIADLPATPAPLMGENSAEVMRDWLALPPDEIERLFASNVLQGVAPEIARMLAEGEGRGEAMVSLKT</sequence>
<dbReference type="EMBL" id="JACU01000007">
    <property type="protein sequence ID" value="KMS53534.1"/>
    <property type="molecule type" value="Genomic_DNA"/>
</dbReference>
<dbReference type="PANTHER" id="PTHR48228">
    <property type="entry name" value="SUCCINYL-COA--D-CITRAMALATE COA-TRANSFERASE"/>
    <property type="match status" value="1"/>
</dbReference>
<organism evidence="2 3">
    <name type="scientific">Novosphingobium barchaimii LL02</name>
    <dbReference type="NCBI Taxonomy" id="1114963"/>
    <lineage>
        <taxon>Bacteria</taxon>
        <taxon>Pseudomonadati</taxon>
        <taxon>Pseudomonadota</taxon>
        <taxon>Alphaproteobacteria</taxon>
        <taxon>Sphingomonadales</taxon>
        <taxon>Sphingomonadaceae</taxon>
        <taxon>Novosphingobium</taxon>
    </lineage>
</organism>
<gene>
    <name evidence="2" type="ORF">V474_22870</name>
</gene>
<dbReference type="Proteomes" id="UP000052268">
    <property type="component" value="Unassembled WGS sequence"/>
</dbReference>
<protein>
    <submittedName>
        <fullName evidence="2">CoA transferase</fullName>
    </submittedName>
</protein>
<dbReference type="AlphaFoldDB" id="A0A0J7XPK1"/>
<dbReference type="PANTHER" id="PTHR48228:SF6">
    <property type="entry name" value="L-CARNITINE COA-TRANSFERASE"/>
    <property type="match status" value="1"/>
</dbReference>
<dbReference type="Gene3D" id="3.40.50.10540">
    <property type="entry name" value="Crotonobetainyl-coa:carnitine coa-transferase, domain 1"/>
    <property type="match status" value="2"/>
</dbReference>
<comment type="caution">
    <text evidence="2">The sequence shown here is derived from an EMBL/GenBank/DDBJ whole genome shotgun (WGS) entry which is preliminary data.</text>
</comment>
<dbReference type="SUPFAM" id="SSF89796">
    <property type="entry name" value="CoA-transferase family III (CaiB/BaiF)"/>
    <property type="match status" value="2"/>
</dbReference>
<dbReference type="InterPro" id="IPR044855">
    <property type="entry name" value="CoA-Trfase_III_dom3_sf"/>
</dbReference>
<evidence type="ECO:0000256" key="1">
    <source>
        <dbReference type="ARBA" id="ARBA00022679"/>
    </source>
</evidence>
<dbReference type="InterPro" id="IPR023606">
    <property type="entry name" value="CoA-Trfase_III_dom_1_sf"/>
</dbReference>
<evidence type="ECO:0000313" key="2">
    <source>
        <dbReference type="EMBL" id="KMS53534.1"/>
    </source>
</evidence>
<evidence type="ECO:0000313" key="3">
    <source>
        <dbReference type="Proteomes" id="UP000052268"/>
    </source>
</evidence>
<accession>A0A0J7XPK1</accession>
<keyword evidence="3" id="KW-1185">Reference proteome</keyword>
<dbReference type="InterPro" id="IPR003673">
    <property type="entry name" value="CoA-Trfase_fam_III"/>
</dbReference>
<dbReference type="Pfam" id="PF02515">
    <property type="entry name" value="CoA_transf_3"/>
    <property type="match status" value="2"/>
</dbReference>
<keyword evidence="1 2" id="KW-0808">Transferase</keyword>
<dbReference type="GO" id="GO:0016740">
    <property type="term" value="F:transferase activity"/>
    <property type="evidence" value="ECO:0007669"/>
    <property type="project" value="UniProtKB-KW"/>
</dbReference>
<dbReference type="OrthoDB" id="5720311at2"/>
<reference evidence="2 3" key="1">
    <citation type="journal article" date="2015" name="G3 (Bethesda)">
        <title>Insights into Ongoing Evolution of the Hexachlorocyclohexane Catabolic Pathway from Comparative Genomics of Ten Sphingomonadaceae Strains.</title>
        <authorList>
            <person name="Pearce S.L."/>
            <person name="Oakeshott J.G."/>
            <person name="Pandey G."/>
        </authorList>
    </citation>
    <scope>NUCLEOTIDE SEQUENCE [LARGE SCALE GENOMIC DNA]</scope>
    <source>
        <strain evidence="2 3">LL02</strain>
    </source>
</reference>
<dbReference type="PATRIC" id="fig|1114963.3.peg.3413"/>
<name>A0A0J7XPK1_9SPHN</name>
<dbReference type="Gene3D" id="3.30.1540.10">
    <property type="entry name" value="formyl-coa transferase, domain 3"/>
    <property type="match status" value="2"/>
</dbReference>
<dbReference type="InterPro" id="IPR050509">
    <property type="entry name" value="CoA-transferase_III"/>
</dbReference>
<proteinExistence type="predicted"/>